<gene>
    <name evidence="4" type="ORF">SDC9_52021</name>
</gene>
<dbReference type="PANTHER" id="PTHR43764">
    <property type="entry name" value="MOLYBDENUM COFACTOR BIOSYNTHESIS"/>
    <property type="match status" value="1"/>
</dbReference>
<dbReference type="SMART" id="SM00852">
    <property type="entry name" value="MoCF_biosynth"/>
    <property type="match status" value="1"/>
</dbReference>
<dbReference type="Gene3D" id="3.40.980.10">
    <property type="entry name" value="MoaB/Mog-like domain"/>
    <property type="match status" value="1"/>
</dbReference>
<organism evidence="4">
    <name type="scientific">bioreactor metagenome</name>
    <dbReference type="NCBI Taxonomy" id="1076179"/>
    <lineage>
        <taxon>unclassified sequences</taxon>
        <taxon>metagenomes</taxon>
        <taxon>ecological metagenomes</taxon>
    </lineage>
</organism>
<dbReference type="EMBL" id="VSSQ01001160">
    <property type="protein sequence ID" value="MPM05730.1"/>
    <property type="molecule type" value="Genomic_DNA"/>
</dbReference>
<dbReference type="InterPro" id="IPR001453">
    <property type="entry name" value="MoaB/Mog_dom"/>
</dbReference>
<keyword evidence="2" id="KW-0501">Molybdenum cofactor biosynthesis</keyword>
<dbReference type="InterPro" id="IPR011037">
    <property type="entry name" value="Pyrv_Knase-like_insert_dom_sf"/>
</dbReference>
<dbReference type="InterPro" id="IPR005302">
    <property type="entry name" value="MoCF_Sase_C"/>
</dbReference>
<evidence type="ECO:0000259" key="3">
    <source>
        <dbReference type="PROSITE" id="PS51340"/>
    </source>
</evidence>
<dbReference type="SUPFAM" id="SSF53218">
    <property type="entry name" value="Molybdenum cofactor biosynthesis proteins"/>
    <property type="match status" value="1"/>
</dbReference>
<reference evidence="4" key="1">
    <citation type="submission" date="2019-08" db="EMBL/GenBank/DDBJ databases">
        <authorList>
            <person name="Kucharzyk K."/>
            <person name="Murdoch R.W."/>
            <person name="Higgins S."/>
            <person name="Loffler F."/>
        </authorList>
    </citation>
    <scope>NUCLEOTIDE SEQUENCE</scope>
</reference>
<protein>
    <recommendedName>
        <fullName evidence="3">MOSC domain-containing protein</fullName>
    </recommendedName>
</protein>
<proteinExistence type="predicted"/>
<dbReference type="NCBIfam" id="TIGR00177">
    <property type="entry name" value="molyb_syn"/>
    <property type="match status" value="1"/>
</dbReference>
<comment type="caution">
    <text evidence="4">The sequence shown here is derived from an EMBL/GenBank/DDBJ whole genome shotgun (WGS) entry which is preliminary data.</text>
</comment>
<dbReference type="InterPro" id="IPR051920">
    <property type="entry name" value="MPT_Adenylyltrnsfr/MoaC-Rel"/>
</dbReference>
<dbReference type="GO" id="GO:0006777">
    <property type="term" value="P:Mo-molybdopterin cofactor biosynthetic process"/>
    <property type="evidence" value="ECO:0007669"/>
    <property type="project" value="UniProtKB-KW"/>
</dbReference>
<dbReference type="GO" id="GO:0030151">
    <property type="term" value="F:molybdenum ion binding"/>
    <property type="evidence" value="ECO:0007669"/>
    <property type="project" value="InterPro"/>
</dbReference>
<evidence type="ECO:0000313" key="4">
    <source>
        <dbReference type="EMBL" id="MPM05730.1"/>
    </source>
</evidence>
<dbReference type="SUPFAM" id="SSF50800">
    <property type="entry name" value="PK beta-barrel domain-like"/>
    <property type="match status" value="1"/>
</dbReference>
<dbReference type="CDD" id="cd00886">
    <property type="entry name" value="MogA_MoaB"/>
    <property type="match status" value="1"/>
</dbReference>
<dbReference type="Pfam" id="PF00994">
    <property type="entry name" value="MoCF_biosynth"/>
    <property type="match status" value="1"/>
</dbReference>
<name>A0A644WPJ5_9ZZZZ</name>
<sequence length="310" mass="34243">MKKIEIKSVNISEKKGTIKVPVDFITLCETGVKGDAHAGAWHRMVSLLAVESIEKFEHKAKRKIAFGEFAENITTEGVLLYETHPLDRFAGGGIELEVTQIGKECHGDNCAIFREVGNCVMPKEGIFARVISGGELRAGDSLEYIPRVHKIHVITLSDRAFAGEYEDLSGPAIENKLKSFFDSEKRECEIQRTVIADDSEALETLIVHSVNAGFDAIFTTGGTGVGPRDITPETVWPLLDKDIPGIMENIRWKSAQKNMNALLSRSIAGVIDKTQIYCLPGSVKACNEYVDEILKTYIHLLLMLSKVDAH</sequence>
<dbReference type="AlphaFoldDB" id="A0A644WPJ5"/>
<dbReference type="GO" id="GO:0003824">
    <property type="term" value="F:catalytic activity"/>
    <property type="evidence" value="ECO:0007669"/>
    <property type="project" value="InterPro"/>
</dbReference>
<dbReference type="Pfam" id="PF03473">
    <property type="entry name" value="MOSC"/>
    <property type="match status" value="1"/>
</dbReference>
<feature type="domain" description="MOSC" evidence="3">
    <location>
        <begin position="19"/>
        <end position="145"/>
    </location>
</feature>
<dbReference type="GO" id="GO:0030170">
    <property type="term" value="F:pyridoxal phosphate binding"/>
    <property type="evidence" value="ECO:0007669"/>
    <property type="project" value="InterPro"/>
</dbReference>
<evidence type="ECO:0000256" key="1">
    <source>
        <dbReference type="ARBA" id="ARBA00005046"/>
    </source>
</evidence>
<dbReference type="PROSITE" id="PS51340">
    <property type="entry name" value="MOSC"/>
    <property type="match status" value="1"/>
</dbReference>
<evidence type="ECO:0000256" key="2">
    <source>
        <dbReference type="ARBA" id="ARBA00023150"/>
    </source>
</evidence>
<comment type="pathway">
    <text evidence="1">Cofactor biosynthesis; molybdopterin biosynthesis.</text>
</comment>
<dbReference type="PANTHER" id="PTHR43764:SF1">
    <property type="entry name" value="MOLYBDOPTERIN MOLYBDOTRANSFERASE"/>
    <property type="match status" value="1"/>
</dbReference>
<dbReference type="Gene3D" id="2.40.33.20">
    <property type="entry name" value="PK beta-barrel domain-like"/>
    <property type="match status" value="1"/>
</dbReference>
<accession>A0A644WPJ5</accession>
<dbReference type="InterPro" id="IPR036425">
    <property type="entry name" value="MoaB/Mog-like_dom_sf"/>
</dbReference>